<dbReference type="AlphaFoldDB" id="A0A9D9INE5"/>
<evidence type="ECO:0000313" key="4">
    <source>
        <dbReference type="Proteomes" id="UP000823757"/>
    </source>
</evidence>
<dbReference type="Proteomes" id="UP000823757">
    <property type="component" value="Unassembled WGS sequence"/>
</dbReference>
<sequence length="158" mass="18260">MKRFLLLAITIMAVMPVLKAQPAPENDWRDRVRCERIAFITSQLDLTPAEAEKFWPVYNEYKGQKAEAQKEIRETYRALKEAMENGGDIETSLNNYVKALDAKAGTEAQALKAYKKVLPMEKIAKLYLSEEKFRMDQIHKLHRGPVGHHHNGPERHCR</sequence>
<protein>
    <submittedName>
        <fullName evidence="3">Uncharacterized protein</fullName>
    </submittedName>
</protein>
<feature type="signal peptide" evidence="2">
    <location>
        <begin position="1"/>
        <end position="20"/>
    </location>
</feature>
<evidence type="ECO:0000256" key="1">
    <source>
        <dbReference type="SAM" id="Coils"/>
    </source>
</evidence>
<reference evidence="3" key="2">
    <citation type="journal article" date="2021" name="PeerJ">
        <title>Extensive microbial diversity within the chicken gut microbiome revealed by metagenomics and culture.</title>
        <authorList>
            <person name="Gilroy R."/>
            <person name="Ravi A."/>
            <person name="Getino M."/>
            <person name="Pursley I."/>
            <person name="Horton D.L."/>
            <person name="Alikhan N.F."/>
            <person name="Baker D."/>
            <person name="Gharbi K."/>
            <person name="Hall N."/>
            <person name="Watson M."/>
            <person name="Adriaenssens E.M."/>
            <person name="Foster-Nyarko E."/>
            <person name="Jarju S."/>
            <person name="Secka A."/>
            <person name="Antonio M."/>
            <person name="Oren A."/>
            <person name="Chaudhuri R.R."/>
            <person name="La Ragione R."/>
            <person name="Hildebrand F."/>
            <person name="Pallen M.J."/>
        </authorList>
    </citation>
    <scope>NUCLEOTIDE SEQUENCE</scope>
    <source>
        <strain evidence="3">B1-13419</strain>
    </source>
</reference>
<reference evidence="3" key="1">
    <citation type="submission" date="2020-10" db="EMBL/GenBank/DDBJ databases">
        <authorList>
            <person name="Gilroy R."/>
        </authorList>
    </citation>
    <scope>NUCLEOTIDE SEQUENCE</scope>
    <source>
        <strain evidence="3">B1-13419</strain>
    </source>
</reference>
<comment type="caution">
    <text evidence="3">The sequence shown here is derived from an EMBL/GenBank/DDBJ whole genome shotgun (WGS) entry which is preliminary data.</text>
</comment>
<evidence type="ECO:0000313" key="3">
    <source>
        <dbReference type="EMBL" id="MBO8475206.1"/>
    </source>
</evidence>
<keyword evidence="1" id="KW-0175">Coiled coil</keyword>
<accession>A0A9D9INE5</accession>
<dbReference type="EMBL" id="JADIMD010000119">
    <property type="protein sequence ID" value="MBO8475206.1"/>
    <property type="molecule type" value="Genomic_DNA"/>
</dbReference>
<proteinExistence type="predicted"/>
<name>A0A9D9INE5_9BACT</name>
<feature type="chain" id="PRO_5039162273" evidence="2">
    <location>
        <begin position="21"/>
        <end position="158"/>
    </location>
</feature>
<feature type="coiled-coil region" evidence="1">
    <location>
        <begin position="58"/>
        <end position="85"/>
    </location>
</feature>
<organism evidence="3 4">
    <name type="scientific">Candidatus Cryptobacteroides faecigallinarum</name>
    <dbReference type="NCBI Taxonomy" id="2840763"/>
    <lineage>
        <taxon>Bacteria</taxon>
        <taxon>Pseudomonadati</taxon>
        <taxon>Bacteroidota</taxon>
        <taxon>Bacteroidia</taxon>
        <taxon>Bacteroidales</taxon>
        <taxon>Candidatus Cryptobacteroides</taxon>
    </lineage>
</organism>
<gene>
    <name evidence="3" type="ORF">IAB91_07955</name>
</gene>
<keyword evidence="2" id="KW-0732">Signal</keyword>
<dbReference type="Gene3D" id="1.20.120.1490">
    <property type="match status" value="1"/>
</dbReference>
<evidence type="ECO:0000256" key="2">
    <source>
        <dbReference type="SAM" id="SignalP"/>
    </source>
</evidence>